<evidence type="ECO:0000313" key="1">
    <source>
        <dbReference type="EMBL" id="TGZ48977.1"/>
    </source>
</evidence>
<protein>
    <submittedName>
        <fullName evidence="1">Uncharacterized protein</fullName>
    </submittedName>
</protein>
<gene>
    <name evidence="1" type="ORF">DBV15_03405</name>
</gene>
<dbReference type="Proteomes" id="UP000310200">
    <property type="component" value="Unassembled WGS sequence"/>
</dbReference>
<evidence type="ECO:0000313" key="2">
    <source>
        <dbReference type="Proteomes" id="UP000310200"/>
    </source>
</evidence>
<proteinExistence type="predicted"/>
<reference evidence="1 2" key="1">
    <citation type="journal article" date="2019" name="Philos. Trans. R. Soc. Lond., B, Biol. Sci.">
        <title>Ant behaviour and brain gene expression of defending hosts depend on the ecological success of the intruding social parasite.</title>
        <authorList>
            <person name="Kaur R."/>
            <person name="Stoldt M."/>
            <person name="Jongepier E."/>
            <person name="Feldmeyer B."/>
            <person name="Menzel F."/>
            <person name="Bornberg-Bauer E."/>
            <person name="Foitzik S."/>
        </authorList>
    </citation>
    <scope>NUCLEOTIDE SEQUENCE [LARGE SCALE GENOMIC DNA]</scope>
    <source>
        <tissue evidence="1">Whole body</tissue>
    </source>
</reference>
<organism evidence="1 2">
    <name type="scientific">Temnothorax longispinosus</name>
    <dbReference type="NCBI Taxonomy" id="300112"/>
    <lineage>
        <taxon>Eukaryota</taxon>
        <taxon>Metazoa</taxon>
        <taxon>Ecdysozoa</taxon>
        <taxon>Arthropoda</taxon>
        <taxon>Hexapoda</taxon>
        <taxon>Insecta</taxon>
        <taxon>Pterygota</taxon>
        <taxon>Neoptera</taxon>
        <taxon>Endopterygota</taxon>
        <taxon>Hymenoptera</taxon>
        <taxon>Apocrita</taxon>
        <taxon>Aculeata</taxon>
        <taxon>Formicoidea</taxon>
        <taxon>Formicidae</taxon>
        <taxon>Myrmicinae</taxon>
        <taxon>Temnothorax</taxon>
    </lineage>
</organism>
<dbReference type="AlphaFoldDB" id="A0A4S2KM52"/>
<name>A0A4S2KM52_9HYME</name>
<sequence>MPIIVEDAASRKKAPAFAGAHRDRETANYRRLQRKLLPYELFQHGQARLNSRGTELLIVILYLNLLDLPRIEQESAKACEEMKEGKIKKKEETKILYTNYTAR</sequence>
<accession>A0A4S2KM52</accession>
<dbReference type="EMBL" id="QBLH01002286">
    <property type="protein sequence ID" value="TGZ48977.1"/>
    <property type="molecule type" value="Genomic_DNA"/>
</dbReference>
<keyword evidence="2" id="KW-1185">Reference proteome</keyword>
<comment type="caution">
    <text evidence="1">The sequence shown here is derived from an EMBL/GenBank/DDBJ whole genome shotgun (WGS) entry which is preliminary data.</text>
</comment>